<dbReference type="InterPro" id="IPR002550">
    <property type="entry name" value="CNNM"/>
</dbReference>
<dbReference type="SMART" id="SM00116">
    <property type="entry name" value="CBS"/>
    <property type="match status" value="2"/>
</dbReference>
<evidence type="ECO:0000313" key="13">
    <source>
        <dbReference type="EMBL" id="MBE7701932.1"/>
    </source>
</evidence>
<reference evidence="13 14" key="1">
    <citation type="submission" date="2020-08" db="EMBL/GenBank/DDBJ databases">
        <title>A Genomic Blueprint of the Chicken Gut Microbiome.</title>
        <authorList>
            <person name="Gilroy R."/>
            <person name="Ravi A."/>
            <person name="Getino M."/>
            <person name="Pursley I."/>
            <person name="Horton D.L."/>
            <person name="Alikhan N.-F."/>
            <person name="Baker D."/>
            <person name="Gharbi K."/>
            <person name="Hall N."/>
            <person name="Watson M."/>
            <person name="Adriaenssens E.M."/>
            <person name="Foster-Nyarko E."/>
            <person name="Jarju S."/>
            <person name="Secka A."/>
            <person name="Antonio M."/>
            <person name="Oren A."/>
            <person name="Chaudhuri R."/>
            <person name="La Ragione R.M."/>
            <person name="Hildebrand F."/>
            <person name="Pallen M.J."/>
        </authorList>
    </citation>
    <scope>NUCLEOTIDE SEQUENCE [LARGE SCALE GENOMIC DNA]</scope>
    <source>
        <strain evidence="13 14">Sa1BUA8</strain>
    </source>
</reference>
<dbReference type="SMART" id="SM01091">
    <property type="entry name" value="CorC_HlyC"/>
    <property type="match status" value="1"/>
</dbReference>
<dbReference type="PROSITE" id="PS51371">
    <property type="entry name" value="CBS"/>
    <property type="match status" value="2"/>
</dbReference>
<keyword evidence="3" id="KW-1003">Cell membrane</keyword>
<dbReference type="InterPro" id="IPR000644">
    <property type="entry name" value="CBS_dom"/>
</dbReference>
<evidence type="ECO:0000256" key="3">
    <source>
        <dbReference type="ARBA" id="ARBA00022475"/>
    </source>
</evidence>
<dbReference type="RefSeq" id="WP_193721145.1">
    <property type="nucleotide sequence ID" value="NZ_JACSPN010000028.1"/>
</dbReference>
<dbReference type="SUPFAM" id="SSF56176">
    <property type="entry name" value="FAD-binding/transporter-associated domain-like"/>
    <property type="match status" value="1"/>
</dbReference>
<dbReference type="Gene3D" id="3.30.465.10">
    <property type="match status" value="1"/>
</dbReference>
<comment type="subcellular location">
    <subcellularLocation>
        <location evidence="1">Cell membrane</location>
        <topology evidence="1">Multi-pass membrane protein</topology>
    </subcellularLocation>
</comment>
<evidence type="ECO:0000256" key="7">
    <source>
        <dbReference type="ARBA" id="ARBA00023122"/>
    </source>
</evidence>
<dbReference type="InterPro" id="IPR036318">
    <property type="entry name" value="FAD-bd_PCMH-like_sf"/>
</dbReference>
<dbReference type="FunFam" id="3.10.580.10:FF:000002">
    <property type="entry name" value="Magnesium/cobalt efflux protein CorC"/>
    <property type="match status" value="1"/>
</dbReference>
<dbReference type="InterPro" id="IPR046342">
    <property type="entry name" value="CBS_dom_sf"/>
</dbReference>
<dbReference type="InterPro" id="IPR005170">
    <property type="entry name" value="Transptr-assoc_dom"/>
</dbReference>
<feature type="compositionally biased region" description="Basic and acidic residues" evidence="10">
    <location>
        <begin position="432"/>
        <end position="490"/>
    </location>
</feature>
<comment type="caution">
    <text evidence="13">The sequence shown here is derived from an EMBL/GenBank/DDBJ whole genome shotgun (WGS) entry which is preliminary data.</text>
</comment>
<evidence type="ECO:0000313" key="14">
    <source>
        <dbReference type="Proteomes" id="UP000822993"/>
    </source>
</evidence>
<evidence type="ECO:0000259" key="12">
    <source>
        <dbReference type="PROSITE" id="PS51371"/>
    </source>
</evidence>
<gene>
    <name evidence="13" type="ORF">H9623_16685</name>
</gene>
<dbReference type="Pfam" id="PF03471">
    <property type="entry name" value="CorC_HlyC"/>
    <property type="match status" value="1"/>
</dbReference>
<proteinExistence type="inferred from homology"/>
<dbReference type="Proteomes" id="UP000822993">
    <property type="component" value="Unassembled WGS sequence"/>
</dbReference>
<dbReference type="GO" id="GO:0050660">
    <property type="term" value="F:flavin adenine dinucleotide binding"/>
    <property type="evidence" value="ECO:0007669"/>
    <property type="project" value="InterPro"/>
</dbReference>
<sequence>MTEVPVALLLVLAVVGVILAGALGAGEAAVMRVTRAAVTEAAAEAEAGTSGSGGGPAGPLPPRVVRVRRVQALTEDPPHTAAALAFLRVVAEMLAAACVTLLVSAWLDDWWQALLGALLFVVLVALVFARVAPRALGRQHPVRVLLTLSGVLTPAVLLTGWLVRFRGAKDDADGPHERELQDMVDRVNESEIIEEEEREMIRSVFELGDTLTREVMVPRTDMITTPASTPLSKALALFLRSGFSRLPVTGTSVDDLVGVVYFKDVVKVVHGSPEAASRRVADVARPAIFVPESKPVDDLLREMQASASHIAMVVDEYGGVAGLVTIEDALEEIVGELTDEHDRSGPEVEDLGDGTFRVPARLPLDELGELFDLDIEDDDVDTVGGLLSKALGKVPLPGSTAEAQGVHMTGERVEGRRKQLATVLVRAVSTEVPDHPEAPSGTETDRRERAEPRDRGSRDRQTTPERAERAGRTSDSPRRAGESNEREAHR</sequence>
<evidence type="ECO:0000256" key="1">
    <source>
        <dbReference type="ARBA" id="ARBA00004651"/>
    </source>
</evidence>
<keyword evidence="5" id="KW-0677">Repeat</keyword>
<evidence type="ECO:0000256" key="2">
    <source>
        <dbReference type="ARBA" id="ARBA00006337"/>
    </source>
</evidence>
<keyword evidence="6 11" id="KW-1133">Transmembrane helix</keyword>
<comment type="similarity">
    <text evidence="2">Belongs to the UPF0053 family.</text>
</comment>
<evidence type="ECO:0000256" key="4">
    <source>
        <dbReference type="ARBA" id="ARBA00022692"/>
    </source>
</evidence>
<keyword evidence="7 9" id="KW-0129">CBS domain</keyword>
<protein>
    <submittedName>
        <fullName evidence="13">CBS domain-containing protein</fullName>
    </submittedName>
</protein>
<keyword evidence="14" id="KW-1185">Reference proteome</keyword>
<feature type="domain" description="CBS" evidence="12">
    <location>
        <begin position="216"/>
        <end position="277"/>
    </location>
</feature>
<dbReference type="GO" id="GO:0005886">
    <property type="term" value="C:plasma membrane"/>
    <property type="evidence" value="ECO:0007669"/>
    <property type="project" value="UniProtKB-SubCell"/>
</dbReference>
<feature type="transmembrane region" description="Helical" evidence="11">
    <location>
        <begin position="85"/>
        <end position="107"/>
    </location>
</feature>
<dbReference type="InterPro" id="IPR016169">
    <property type="entry name" value="FAD-bd_PCMH_sub2"/>
</dbReference>
<feature type="transmembrane region" description="Helical" evidence="11">
    <location>
        <begin position="6"/>
        <end position="25"/>
    </location>
</feature>
<dbReference type="SUPFAM" id="SSF54631">
    <property type="entry name" value="CBS-domain pair"/>
    <property type="match status" value="1"/>
</dbReference>
<evidence type="ECO:0000256" key="10">
    <source>
        <dbReference type="SAM" id="MobiDB-lite"/>
    </source>
</evidence>
<dbReference type="Pfam" id="PF01595">
    <property type="entry name" value="CNNM"/>
    <property type="match status" value="1"/>
</dbReference>
<evidence type="ECO:0000256" key="5">
    <source>
        <dbReference type="ARBA" id="ARBA00022737"/>
    </source>
</evidence>
<feature type="transmembrane region" description="Helical" evidence="11">
    <location>
        <begin position="144"/>
        <end position="163"/>
    </location>
</feature>
<dbReference type="CDD" id="cd04590">
    <property type="entry name" value="CBS_pair_CorC_HlyC_assoc"/>
    <property type="match status" value="1"/>
</dbReference>
<feature type="region of interest" description="Disordered" evidence="10">
    <location>
        <begin position="427"/>
        <end position="490"/>
    </location>
</feature>
<evidence type="ECO:0000256" key="8">
    <source>
        <dbReference type="ARBA" id="ARBA00023136"/>
    </source>
</evidence>
<evidence type="ECO:0000256" key="9">
    <source>
        <dbReference type="PROSITE-ProRule" id="PRU00703"/>
    </source>
</evidence>
<organism evidence="13 14">
    <name type="scientific">Oerskovia douganii</name>
    <dbReference type="NCBI Taxonomy" id="2762210"/>
    <lineage>
        <taxon>Bacteria</taxon>
        <taxon>Bacillati</taxon>
        <taxon>Actinomycetota</taxon>
        <taxon>Actinomycetes</taxon>
        <taxon>Micrococcales</taxon>
        <taxon>Cellulomonadaceae</taxon>
        <taxon>Oerskovia</taxon>
    </lineage>
</organism>
<dbReference type="AlphaFoldDB" id="A0A9D5Z0F4"/>
<dbReference type="Pfam" id="PF00571">
    <property type="entry name" value="CBS"/>
    <property type="match status" value="2"/>
</dbReference>
<dbReference type="Gene3D" id="3.10.580.10">
    <property type="entry name" value="CBS-domain"/>
    <property type="match status" value="1"/>
</dbReference>
<dbReference type="PANTHER" id="PTHR22777">
    <property type="entry name" value="HEMOLYSIN-RELATED"/>
    <property type="match status" value="1"/>
</dbReference>
<feature type="transmembrane region" description="Helical" evidence="11">
    <location>
        <begin position="113"/>
        <end position="132"/>
    </location>
</feature>
<feature type="domain" description="CBS" evidence="12">
    <location>
        <begin position="283"/>
        <end position="340"/>
    </location>
</feature>
<dbReference type="PANTHER" id="PTHR22777:SF32">
    <property type="entry name" value="UPF0053 INNER MEMBRANE PROTEIN YFJD"/>
    <property type="match status" value="1"/>
</dbReference>
<dbReference type="EMBL" id="JACSPN010000028">
    <property type="protein sequence ID" value="MBE7701932.1"/>
    <property type="molecule type" value="Genomic_DNA"/>
</dbReference>
<evidence type="ECO:0000256" key="11">
    <source>
        <dbReference type="SAM" id="Phobius"/>
    </source>
</evidence>
<dbReference type="InterPro" id="IPR044751">
    <property type="entry name" value="Ion_transp-like_CBS"/>
</dbReference>
<keyword evidence="4 11" id="KW-0812">Transmembrane</keyword>
<evidence type="ECO:0000256" key="6">
    <source>
        <dbReference type="ARBA" id="ARBA00022989"/>
    </source>
</evidence>
<keyword evidence="8 11" id="KW-0472">Membrane</keyword>
<accession>A0A9D5Z0F4</accession>
<name>A0A9D5Z0F4_9CELL</name>